<proteinExistence type="inferred from homology"/>
<evidence type="ECO:0000259" key="7">
    <source>
        <dbReference type="Pfam" id="PF02601"/>
    </source>
</evidence>
<sequence length="425" mass="47379">MKTLSVSELNAQIKSLLEATFLQVSVSGEVSNFTHHSSGHLYFTLKDKDSSIKCVMFRGNAARLRFQIQEGMSLTLQGAISVYPPRGDYQLNCISALPSGIGELTLAFEQLKESYKAKGYFENKKPLLKFPQKIALLTSNTGAVLHDMLKVAEKRWNLVEFIAINTLVQGEGAKESIAKNIQIADNLGVDCIVLARGGGSLEDLWAFNEPLVIESIFNANTPIVSAIGHEPDIVLSDFVADLRAPTPSAAMEILLPDKNEWLMNLDTMQNTLSERFSRVLQGKVNQLQKSAFLIEKNLLFNKIEQAKQNLDNLDLFLGQRIAHKIALCALKLQNPSFQIHLKIPQLIGKKSMQLERLKAEFRAKNPENYQKNGYACVLRNGKKIQCLAEITPHTILELQDKSATLQAEVKQVSLQGRTPTFLCEK</sequence>
<evidence type="ECO:0000313" key="9">
    <source>
        <dbReference type="EMBL" id="RDU63709.1"/>
    </source>
</evidence>
<evidence type="ECO:0000256" key="2">
    <source>
        <dbReference type="ARBA" id="ARBA00022722"/>
    </source>
</evidence>
<comment type="function">
    <text evidence="5">Bidirectionally degrades single-stranded DNA into large acid-insoluble oligonucleotides, which are then degraded further into small acid-soluble oligonucleotides.</text>
</comment>
<keyword evidence="10" id="KW-1185">Reference proteome</keyword>
<dbReference type="InterPro" id="IPR020579">
    <property type="entry name" value="Exonuc_VII_lsu_C"/>
</dbReference>
<evidence type="ECO:0000256" key="3">
    <source>
        <dbReference type="ARBA" id="ARBA00022801"/>
    </source>
</evidence>
<dbReference type="Pfam" id="PF02601">
    <property type="entry name" value="Exonuc_VII_L"/>
    <property type="match status" value="1"/>
</dbReference>
<keyword evidence="3 5" id="KW-0378">Hydrolase</keyword>
<reference evidence="9 10" key="1">
    <citation type="submission" date="2018-04" db="EMBL/GenBank/DDBJ databases">
        <title>Novel Campyloabacter and Helicobacter Species and Strains.</title>
        <authorList>
            <person name="Mannion A.J."/>
            <person name="Shen Z."/>
            <person name="Fox J.G."/>
        </authorList>
    </citation>
    <scope>NUCLEOTIDE SEQUENCE [LARGE SCALE GENOMIC DNA]</scope>
    <source>
        <strain evidence="9 10">MIT 99-5101</strain>
    </source>
</reference>
<evidence type="ECO:0000256" key="6">
    <source>
        <dbReference type="RuleBase" id="RU004355"/>
    </source>
</evidence>
<dbReference type="HAMAP" id="MF_00378">
    <property type="entry name" value="Exonuc_7_L"/>
    <property type="match status" value="1"/>
</dbReference>
<gene>
    <name evidence="5" type="primary">xseA</name>
    <name evidence="9" type="ORF">CQA43_02485</name>
</gene>
<feature type="domain" description="OB-fold nucleic acid binding" evidence="8">
    <location>
        <begin position="4"/>
        <end position="93"/>
    </location>
</feature>
<name>A0A3D8IEW1_9HELI</name>
<dbReference type="GO" id="GO:0009318">
    <property type="term" value="C:exodeoxyribonuclease VII complex"/>
    <property type="evidence" value="ECO:0007669"/>
    <property type="project" value="UniProtKB-UniRule"/>
</dbReference>
<dbReference type="EC" id="3.1.11.6" evidence="5"/>
<keyword evidence="4 5" id="KW-0269">Exonuclease</keyword>
<dbReference type="Pfam" id="PF13742">
    <property type="entry name" value="tRNA_anti_2"/>
    <property type="match status" value="1"/>
</dbReference>
<evidence type="ECO:0000256" key="5">
    <source>
        <dbReference type="HAMAP-Rule" id="MF_00378"/>
    </source>
</evidence>
<evidence type="ECO:0000256" key="4">
    <source>
        <dbReference type="ARBA" id="ARBA00022839"/>
    </source>
</evidence>
<dbReference type="PANTHER" id="PTHR30008">
    <property type="entry name" value="EXODEOXYRIBONUCLEASE 7 LARGE SUBUNIT"/>
    <property type="match status" value="1"/>
</dbReference>
<evidence type="ECO:0000256" key="1">
    <source>
        <dbReference type="ARBA" id="ARBA00022490"/>
    </source>
</evidence>
<keyword evidence="1 5" id="KW-0963">Cytoplasm</keyword>
<dbReference type="OrthoDB" id="9802795at2"/>
<comment type="caution">
    <text evidence="9">The sequence shown here is derived from an EMBL/GenBank/DDBJ whole genome shotgun (WGS) entry which is preliminary data.</text>
</comment>
<dbReference type="GO" id="GO:0005737">
    <property type="term" value="C:cytoplasm"/>
    <property type="evidence" value="ECO:0007669"/>
    <property type="project" value="UniProtKB-SubCell"/>
</dbReference>
<evidence type="ECO:0000313" key="10">
    <source>
        <dbReference type="Proteomes" id="UP000256650"/>
    </source>
</evidence>
<dbReference type="CDD" id="cd04489">
    <property type="entry name" value="ExoVII_LU_OBF"/>
    <property type="match status" value="1"/>
</dbReference>
<dbReference type="PANTHER" id="PTHR30008:SF0">
    <property type="entry name" value="EXODEOXYRIBONUCLEASE 7 LARGE SUBUNIT"/>
    <property type="match status" value="1"/>
</dbReference>
<dbReference type="Proteomes" id="UP000256650">
    <property type="component" value="Unassembled WGS sequence"/>
</dbReference>
<evidence type="ECO:0000259" key="8">
    <source>
        <dbReference type="Pfam" id="PF13742"/>
    </source>
</evidence>
<comment type="subunit">
    <text evidence="5">Heterooligomer composed of large and small subunits.</text>
</comment>
<organism evidence="9 10">
    <name type="scientific">Helicobacter ganmani</name>
    <dbReference type="NCBI Taxonomy" id="60246"/>
    <lineage>
        <taxon>Bacteria</taxon>
        <taxon>Pseudomonadati</taxon>
        <taxon>Campylobacterota</taxon>
        <taxon>Epsilonproteobacteria</taxon>
        <taxon>Campylobacterales</taxon>
        <taxon>Helicobacteraceae</taxon>
        <taxon>Helicobacter</taxon>
    </lineage>
</organism>
<comment type="catalytic activity">
    <reaction evidence="5 6">
        <text>Exonucleolytic cleavage in either 5'- to 3'- or 3'- to 5'-direction to yield nucleoside 5'-phosphates.</text>
        <dbReference type="EC" id="3.1.11.6"/>
    </reaction>
</comment>
<protein>
    <recommendedName>
        <fullName evidence="5">Exodeoxyribonuclease 7 large subunit</fullName>
        <ecNumber evidence="5">3.1.11.6</ecNumber>
    </recommendedName>
    <alternativeName>
        <fullName evidence="5">Exodeoxyribonuclease VII large subunit</fullName>
        <shortName evidence="5">Exonuclease VII large subunit</shortName>
    </alternativeName>
</protein>
<dbReference type="GO" id="GO:0006308">
    <property type="term" value="P:DNA catabolic process"/>
    <property type="evidence" value="ECO:0007669"/>
    <property type="project" value="UniProtKB-UniRule"/>
</dbReference>
<dbReference type="GeneID" id="82535151"/>
<dbReference type="InterPro" id="IPR003753">
    <property type="entry name" value="Exonuc_VII_L"/>
</dbReference>
<dbReference type="RefSeq" id="WP_115551040.1">
    <property type="nucleotide sequence ID" value="NZ_CAONBV010000089.1"/>
</dbReference>
<dbReference type="GO" id="GO:0003676">
    <property type="term" value="F:nucleic acid binding"/>
    <property type="evidence" value="ECO:0007669"/>
    <property type="project" value="InterPro"/>
</dbReference>
<dbReference type="AlphaFoldDB" id="A0A3D8IEW1"/>
<accession>A0A3D8IEW1</accession>
<dbReference type="GO" id="GO:0008855">
    <property type="term" value="F:exodeoxyribonuclease VII activity"/>
    <property type="evidence" value="ECO:0007669"/>
    <property type="project" value="UniProtKB-UniRule"/>
</dbReference>
<dbReference type="EMBL" id="NXLS01000002">
    <property type="protein sequence ID" value="RDU63709.1"/>
    <property type="molecule type" value="Genomic_DNA"/>
</dbReference>
<comment type="similarity">
    <text evidence="5 6">Belongs to the XseA family.</text>
</comment>
<feature type="domain" description="Exonuclease VII large subunit C-terminal" evidence="7">
    <location>
        <begin position="122"/>
        <end position="407"/>
    </location>
</feature>
<dbReference type="NCBIfam" id="TIGR00237">
    <property type="entry name" value="xseA"/>
    <property type="match status" value="1"/>
</dbReference>
<comment type="subcellular location">
    <subcellularLocation>
        <location evidence="5 6">Cytoplasm</location>
    </subcellularLocation>
</comment>
<keyword evidence="2 5" id="KW-0540">Nuclease</keyword>
<dbReference type="InterPro" id="IPR025824">
    <property type="entry name" value="OB-fold_nuc-bd_dom"/>
</dbReference>